<dbReference type="GO" id="GO:0016887">
    <property type="term" value="F:ATP hydrolysis activity"/>
    <property type="evidence" value="ECO:0007669"/>
    <property type="project" value="InterPro"/>
</dbReference>
<dbReference type="Proteomes" id="UP000650524">
    <property type="component" value="Unassembled WGS sequence"/>
</dbReference>
<comment type="caution">
    <text evidence="7">The sequence shown here is derived from an EMBL/GenBank/DDBJ whole genome shotgun (WGS) entry which is preliminary data.</text>
</comment>
<dbReference type="Pfam" id="PF00005">
    <property type="entry name" value="ABC_tran"/>
    <property type="match status" value="1"/>
</dbReference>
<sequence>MLSIENLRVVYHDVISVLNGISLGVKDGEVLIIIGANGAGKTTLLRSISGMIEFYDGDIIEGDVKMDGTSIKGLDATDIMKRFDLTYVMEDRPVFWYLTIEENLGAASFSRWDKRVKADMEEVFGYFPVLRSMKGKRAGYASGGEQQMLAIGMALMTKPKILLLDEPSLGLAPLITEELFSIISQLNQTGITIMLVEQNAHAALGIGTRGYVVEMGRIVLDGTAQELLENEDVREFYLGSGKKERKSYKDAKRYKRRKRWL</sequence>
<evidence type="ECO:0000313" key="8">
    <source>
        <dbReference type="Proteomes" id="UP000650524"/>
    </source>
</evidence>
<comment type="similarity">
    <text evidence="1">Belongs to the ABC transporter superfamily.</text>
</comment>
<evidence type="ECO:0000256" key="4">
    <source>
        <dbReference type="ARBA" id="ARBA00022840"/>
    </source>
</evidence>
<dbReference type="SMART" id="SM00382">
    <property type="entry name" value="AAA"/>
    <property type="match status" value="1"/>
</dbReference>
<feature type="domain" description="ABC transporter" evidence="6">
    <location>
        <begin position="2"/>
        <end position="240"/>
    </location>
</feature>
<accession>A0A8J6TA15</accession>
<evidence type="ECO:0000256" key="3">
    <source>
        <dbReference type="ARBA" id="ARBA00022741"/>
    </source>
</evidence>
<gene>
    <name evidence="7" type="ORF">H8E19_14570</name>
</gene>
<evidence type="ECO:0000256" key="1">
    <source>
        <dbReference type="ARBA" id="ARBA00005417"/>
    </source>
</evidence>
<dbReference type="PANTHER" id="PTHR43820:SF8">
    <property type="entry name" value="ABC TRANSPORTER SUBSTRATE-BINDING PROTEIN"/>
    <property type="match status" value="1"/>
</dbReference>
<evidence type="ECO:0000259" key="6">
    <source>
        <dbReference type="PROSITE" id="PS50893"/>
    </source>
</evidence>
<dbReference type="InterPro" id="IPR003593">
    <property type="entry name" value="AAA+_ATPase"/>
</dbReference>
<dbReference type="SUPFAM" id="SSF52540">
    <property type="entry name" value="P-loop containing nucleoside triphosphate hydrolases"/>
    <property type="match status" value="1"/>
</dbReference>
<dbReference type="Gene3D" id="3.40.50.300">
    <property type="entry name" value="P-loop containing nucleotide triphosphate hydrolases"/>
    <property type="match status" value="1"/>
</dbReference>
<keyword evidence="3" id="KW-0547">Nucleotide-binding</keyword>
<reference evidence="7 8" key="1">
    <citation type="submission" date="2020-08" db="EMBL/GenBank/DDBJ databases">
        <title>Bridging the membrane lipid divide: bacteria of the FCB group superphylum have the potential to synthesize archaeal ether lipids.</title>
        <authorList>
            <person name="Villanueva L."/>
            <person name="Von Meijenfeldt F.A.B."/>
            <person name="Westbye A.B."/>
            <person name="Yadav S."/>
            <person name="Hopmans E.C."/>
            <person name="Dutilh B.E."/>
            <person name="Sinninghe Damste J.S."/>
        </authorList>
    </citation>
    <scope>NUCLEOTIDE SEQUENCE [LARGE SCALE GENOMIC DNA]</scope>
    <source>
        <strain evidence="7">NIOZ-UU27</strain>
    </source>
</reference>
<dbReference type="PROSITE" id="PS50893">
    <property type="entry name" value="ABC_TRANSPORTER_2"/>
    <property type="match status" value="1"/>
</dbReference>
<evidence type="ECO:0000256" key="5">
    <source>
        <dbReference type="ARBA" id="ARBA00022970"/>
    </source>
</evidence>
<evidence type="ECO:0000256" key="2">
    <source>
        <dbReference type="ARBA" id="ARBA00022448"/>
    </source>
</evidence>
<dbReference type="AlphaFoldDB" id="A0A8J6TA15"/>
<keyword evidence="5" id="KW-0029">Amino-acid transport</keyword>
<organism evidence="7 8">
    <name type="scientific">Candidatus Desulfacyla euxinica</name>
    <dbReference type="NCBI Taxonomy" id="2841693"/>
    <lineage>
        <taxon>Bacteria</taxon>
        <taxon>Deltaproteobacteria</taxon>
        <taxon>Candidatus Desulfacyla</taxon>
    </lineage>
</organism>
<dbReference type="InterPro" id="IPR052156">
    <property type="entry name" value="BCAA_Transport_ATP-bd_LivF"/>
</dbReference>
<dbReference type="InterPro" id="IPR003439">
    <property type="entry name" value="ABC_transporter-like_ATP-bd"/>
</dbReference>
<dbReference type="EMBL" id="JACNJD010000295">
    <property type="protein sequence ID" value="MBC8178626.1"/>
    <property type="molecule type" value="Genomic_DNA"/>
</dbReference>
<dbReference type="InterPro" id="IPR027417">
    <property type="entry name" value="P-loop_NTPase"/>
</dbReference>
<dbReference type="GO" id="GO:0005524">
    <property type="term" value="F:ATP binding"/>
    <property type="evidence" value="ECO:0007669"/>
    <property type="project" value="UniProtKB-KW"/>
</dbReference>
<protein>
    <submittedName>
        <fullName evidence="7">ABC transporter ATP-binding protein</fullName>
    </submittedName>
</protein>
<dbReference type="GO" id="GO:0015658">
    <property type="term" value="F:branched-chain amino acid transmembrane transporter activity"/>
    <property type="evidence" value="ECO:0007669"/>
    <property type="project" value="TreeGrafter"/>
</dbReference>
<keyword evidence="4 7" id="KW-0067">ATP-binding</keyword>
<proteinExistence type="inferred from homology"/>
<name>A0A8J6TA15_9DELT</name>
<dbReference type="PANTHER" id="PTHR43820">
    <property type="entry name" value="HIGH-AFFINITY BRANCHED-CHAIN AMINO ACID TRANSPORT ATP-BINDING PROTEIN LIVF"/>
    <property type="match status" value="1"/>
</dbReference>
<dbReference type="CDD" id="cd03224">
    <property type="entry name" value="ABC_TM1139_LivF_branched"/>
    <property type="match status" value="1"/>
</dbReference>
<keyword evidence="2" id="KW-0813">Transport</keyword>
<evidence type="ECO:0000313" key="7">
    <source>
        <dbReference type="EMBL" id="MBC8178626.1"/>
    </source>
</evidence>
<dbReference type="GO" id="GO:0015807">
    <property type="term" value="P:L-amino acid transport"/>
    <property type="evidence" value="ECO:0007669"/>
    <property type="project" value="TreeGrafter"/>
</dbReference>